<evidence type="ECO:0000313" key="6">
    <source>
        <dbReference type="Proteomes" id="UP000626092"/>
    </source>
</evidence>
<dbReference type="EMBL" id="WJXA01000013">
    <property type="protein sequence ID" value="KAF7120284.1"/>
    <property type="molecule type" value="Genomic_DNA"/>
</dbReference>
<keyword evidence="1" id="KW-0862">Zinc</keyword>
<dbReference type="InterPro" id="IPR001841">
    <property type="entry name" value="Znf_RING"/>
</dbReference>
<dbReference type="SUPFAM" id="SSF57850">
    <property type="entry name" value="RING/U-box"/>
    <property type="match status" value="1"/>
</dbReference>
<accession>A0A834FZ39</accession>
<dbReference type="GO" id="GO:0008270">
    <property type="term" value="F:zinc ion binding"/>
    <property type="evidence" value="ECO:0007669"/>
    <property type="project" value="UniProtKB-KW"/>
</dbReference>
<protein>
    <recommendedName>
        <fullName evidence="4">RING-type domain-containing protein</fullName>
    </recommendedName>
</protein>
<feature type="region of interest" description="Disordered" evidence="3">
    <location>
        <begin position="14"/>
        <end position="35"/>
    </location>
</feature>
<dbReference type="PROSITE" id="PS50089">
    <property type="entry name" value="ZF_RING_2"/>
    <property type="match status" value="1"/>
</dbReference>
<evidence type="ECO:0000256" key="3">
    <source>
        <dbReference type="SAM" id="MobiDB-lite"/>
    </source>
</evidence>
<gene>
    <name evidence="5" type="ORF">RHSIM_Rhsim13G0101900</name>
</gene>
<evidence type="ECO:0000259" key="4">
    <source>
        <dbReference type="PROSITE" id="PS50089"/>
    </source>
</evidence>
<dbReference type="Gene3D" id="3.30.40.10">
    <property type="entry name" value="Zinc/RING finger domain, C3HC4 (zinc finger)"/>
    <property type="match status" value="1"/>
</dbReference>
<keyword evidence="2" id="KW-0175">Coiled coil</keyword>
<sequence>MAVAGLQTVSVLDSSFHRESQSPLSRQWGNHDRPSTRASSLLQMWREIEGEHVVIHSQVSVGDRQQERIDVSNADLLNPYLSEKQDSDSGHDDGNSSSSEQSTDSGEAERGTVRHILQEWMNSGVRGHASVVYPVDSYSRARMASQQRGICVASREEQTPEIGAQIERGRDGFVNHCEIGVRKNLRKLCGRQALLDMLAKAEREKQTELQNLLQCRPVSEFAYRNRIQTLLRGRFLQSGRLVQGERPSSMPPSELGLLRQQHTVSGVREGFLARLDNHHCPSTHAESDTSSSKDMNDFMNEQTQARSSREDLVAIQDQSQPNNGEGDINQLPLVPFEGNTGQNINCPETNIPEEQQVGFSGNEDSGHLLSSNFTSFGSRDGLGENTGGNSVISTGNARSHETSGNEIEGQYFHLRPSGEERDMDTSSNHMYDHSINETEDMHGPNTSVRVEQWPESVTDNEDNDSRQLDNIDISGWRDDDAEATEGNWSEGTAANHGYQDMLGTEGEEIDHMQDLNEQWHESGSQEAMEDFLEGPSSRQAIPVERLENRSYFPDDDNVYSSEIRELLSRRSVSNLLRSDFRQSLDQVLQLYAERQAHASVDWEMDETSPSLREVEQDVQQSGSQNLDLPGVFEAAQILPPSVPVTGSQPFWDLDHLQDDNWLRNNLQQRLGMEWEIINDLRIDMARLQQRMDNMQRMLEACMDMQIELQRSVRQEVSAALNRSAGSTDCEKNPQKDESKWDHLRKGLCCICCDNNIDSLLYRCGHMCTCSKCADTLVQGSGKCPMCRAPVVEMIRAYSIQ</sequence>
<dbReference type="PANTHER" id="PTHR46519">
    <property type="entry name" value="RING/U-BOX SUPERFAMILY PROTEIN"/>
    <property type="match status" value="1"/>
</dbReference>
<evidence type="ECO:0000256" key="1">
    <source>
        <dbReference type="PROSITE-ProRule" id="PRU00175"/>
    </source>
</evidence>
<keyword evidence="1" id="KW-0863">Zinc-finger</keyword>
<keyword evidence="1" id="KW-0479">Metal-binding</keyword>
<feature type="compositionally biased region" description="Basic and acidic residues" evidence="3">
    <location>
        <begin position="83"/>
        <end position="94"/>
    </location>
</feature>
<dbReference type="Proteomes" id="UP000626092">
    <property type="component" value="Unassembled WGS sequence"/>
</dbReference>
<dbReference type="AlphaFoldDB" id="A0A834FZ39"/>
<keyword evidence="6" id="KW-1185">Reference proteome</keyword>
<proteinExistence type="predicted"/>
<reference evidence="5" key="1">
    <citation type="submission" date="2019-11" db="EMBL/GenBank/DDBJ databases">
        <authorList>
            <person name="Liu Y."/>
            <person name="Hou J."/>
            <person name="Li T.-Q."/>
            <person name="Guan C.-H."/>
            <person name="Wu X."/>
            <person name="Wu H.-Z."/>
            <person name="Ling F."/>
            <person name="Zhang R."/>
            <person name="Shi X.-G."/>
            <person name="Ren J.-P."/>
            <person name="Chen E.-F."/>
            <person name="Sun J.-M."/>
        </authorList>
    </citation>
    <scope>NUCLEOTIDE SEQUENCE</scope>
    <source>
        <strain evidence="5">Adult_tree_wgs_1</strain>
        <tissue evidence="5">Leaves</tissue>
    </source>
</reference>
<dbReference type="Pfam" id="PF13920">
    <property type="entry name" value="zf-C3HC4_3"/>
    <property type="match status" value="1"/>
</dbReference>
<organism evidence="5 6">
    <name type="scientific">Rhododendron simsii</name>
    <name type="common">Sims's rhododendron</name>
    <dbReference type="NCBI Taxonomy" id="118357"/>
    <lineage>
        <taxon>Eukaryota</taxon>
        <taxon>Viridiplantae</taxon>
        <taxon>Streptophyta</taxon>
        <taxon>Embryophyta</taxon>
        <taxon>Tracheophyta</taxon>
        <taxon>Spermatophyta</taxon>
        <taxon>Magnoliopsida</taxon>
        <taxon>eudicotyledons</taxon>
        <taxon>Gunneridae</taxon>
        <taxon>Pentapetalae</taxon>
        <taxon>asterids</taxon>
        <taxon>Ericales</taxon>
        <taxon>Ericaceae</taxon>
        <taxon>Ericoideae</taxon>
        <taxon>Rhodoreae</taxon>
        <taxon>Rhododendron</taxon>
    </lineage>
</organism>
<dbReference type="InterPro" id="IPR013083">
    <property type="entry name" value="Znf_RING/FYVE/PHD"/>
</dbReference>
<evidence type="ECO:0000313" key="5">
    <source>
        <dbReference type="EMBL" id="KAF7120284.1"/>
    </source>
</evidence>
<feature type="compositionally biased region" description="Low complexity" evidence="3">
    <location>
        <begin position="95"/>
        <end position="105"/>
    </location>
</feature>
<comment type="caution">
    <text evidence="5">The sequence shown here is derived from an EMBL/GenBank/DDBJ whole genome shotgun (WGS) entry which is preliminary data.</text>
</comment>
<evidence type="ECO:0000256" key="2">
    <source>
        <dbReference type="SAM" id="Coils"/>
    </source>
</evidence>
<feature type="region of interest" description="Disordered" evidence="3">
    <location>
        <begin position="81"/>
        <end position="110"/>
    </location>
</feature>
<name>A0A834FZ39_RHOSS</name>
<dbReference type="OrthoDB" id="6078042at2759"/>
<dbReference type="PANTHER" id="PTHR46519:SF3">
    <property type="entry name" value="RING_U-BOX SUPERFAMILY PROTEIN"/>
    <property type="match status" value="1"/>
</dbReference>
<dbReference type="CDD" id="cd16647">
    <property type="entry name" value="mRING-HC-C3HC5_NEU1"/>
    <property type="match status" value="1"/>
</dbReference>
<feature type="domain" description="RING-type" evidence="4">
    <location>
        <begin position="748"/>
        <end position="787"/>
    </location>
</feature>
<feature type="coiled-coil region" evidence="2">
    <location>
        <begin position="677"/>
        <end position="704"/>
    </location>
</feature>